<dbReference type="HAMAP" id="MF_00693">
    <property type="entry name" value="Transcrip_reg_TACO1"/>
    <property type="match status" value="1"/>
</dbReference>
<dbReference type="GO" id="GO:0006355">
    <property type="term" value="P:regulation of DNA-templated transcription"/>
    <property type="evidence" value="ECO:0007669"/>
    <property type="project" value="UniProtKB-UniRule"/>
</dbReference>
<evidence type="ECO:0000256" key="3">
    <source>
        <dbReference type="ARBA" id="ARBA00023015"/>
    </source>
</evidence>
<dbReference type="Pfam" id="PF20772">
    <property type="entry name" value="TACO1_YebC_N"/>
    <property type="match status" value="1"/>
</dbReference>
<accession>A0A4Y9RSH5</accession>
<organism evidence="10 11">
    <name type="scientific">Brevundimonas intermedia</name>
    <dbReference type="NCBI Taxonomy" id="74315"/>
    <lineage>
        <taxon>Bacteria</taxon>
        <taxon>Pseudomonadati</taxon>
        <taxon>Pseudomonadota</taxon>
        <taxon>Alphaproteobacteria</taxon>
        <taxon>Caulobacterales</taxon>
        <taxon>Caulobacteraceae</taxon>
        <taxon>Brevundimonas</taxon>
    </lineage>
</organism>
<dbReference type="InterPro" id="IPR048300">
    <property type="entry name" value="TACO1_YebC-like_2nd/3rd_dom"/>
</dbReference>
<keyword evidence="5 6" id="KW-0804">Transcription</keyword>
<evidence type="ECO:0000256" key="1">
    <source>
        <dbReference type="ARBA" id="ARBA00008724"/>
    </source>
</evidence>
<dbReference type="InterPro" id="IPR017856">
    <property type="entry name" value="Integrase-like_N"/>
</dbReference>
<feature type="compositionally biased region" description="Basic residues" evidence="7">
    <location>
        <begin position="1"/>
        <end position="15"/>
    </location>
</feature>
<dbReference type="FunFam" id="1.10.10.200:FF:000002">
    <property type="entry name" value="Probable transcriptional regulatory protein CLM62_37755"/>
    <property type="match status" value="1"/>
</dbReference>
<evidence type="ECO:0000256" key="4">
    <source>
        <dbReference type="ARBA" id="ARBA00023125"/>
    </source>
</evidence>
<dbReference type="AlphaFoldDB" id="A0A4Y9RSH5"/>
<dbReference type="Pfam" id="PF01709">
    <property type="entry name" value="Transcrip_reg"/>
    <property type="match status" value="1"/>
</dbReference>
<evidence type="ECO:0000313" key="10">
    <source>
        <dbReference type="EMBL" id="TFW12237.1"/>
    </source>
</evidence>
<evidence type="ECO:0000259" key="8">
    <source>
        <dbReference type="Pfam" id="PF01709"/>
    </source>
</evidence>
<evidence type="ECO:0000256" key="7">
    <source>
        <dbReference type="SAM" id="MobiDB-lite"/>
    </source>
</evidence>
<gene>
    <name evidence="10" type="ORF">EGY25_09370</name>
</gene>
<dbReference type="Gene3D" id="3.30.70.980">
    <property type="match status" value="2"/>
</dbReference>
<evidence type="ECO:0000256" key="6">
    <source>
        <dbReference type="HAMAP-Rule" id="MF_00693"/>
    </source>
</evidence>
<sequence>MAGHSKFKNIMHRKGRADAQRSKLFSKLSRDITVAAKNGMPDPALNPRLRLAVNNAKAESLPKDVITRAINKASGGDVDTMEEVRYEGRGPGGVGIIVEALTDNRNRAASNIGAAFKKNGGALSEMNSVAFMWDKVGQIRYAAEAGSEDAVMEAAIEAGAQDVESDLVKPDIYEDAPGHTIWTAFEDLNEVAEAMSKVLGDPKSTAIVWKPQSEVPVTGDAVGTLFKLLDALDAEDDVSAVYSNEDVSDEDAAKYAG</sequence>
<keyword evidence="2 6" id="KW-0963">Cytoplasm</keyword>
<dbReference type="PANTHER" id="PTHR12532">
    <property type="entry name" value="TRANSLATIONAL ACTIVATOR OF CYTOCHROME C OXIDASE 1"/>
    <property type="match status" value="1"/>
</dbReference>
<keyword evidence="4 6" id="KW-0238">DNA-binding</keyword>
<dbReference type="NCBIfam" id="NF009044">
    <property type="entry name" value="PRK12378.1"/>
    <property type="match status" value="1"/>
</dbReference>
<comment type="similarity">
    <text evidence="1 6">Belongs to the TACO1 family.</text>
</comment>
<comment type="caution">
    <text evidence="10">The sequence shown here is derived from an EMBL/GenBank/DDBJ whole genome shotgun (WGS) entry which is preliminary data.</text>
</comment>
<dbReference type="SUPFAM" id="SSF75625">
    <property type="entry name" value="YebC-like"/>
    <property type="match status" value="1"/>
</dbReference>
<comment type="subcellular location">
    <subcellularLocation>
        <location evidence="6">Cytoplasm</location>
    </subcellularLocation>
</comment>
<dbReference type="OrthoDB" id="9781053at2"/>
<protein>
    <recommendedName>
        <fullName evidence="6">Probable transcriptional regulatory protein EGY25_09370</fullName>
    </recommendedName>
</protein>
<feature type="region of interest" description="Disordered" evidence="7">
    <location>
        <begin position="1"/>
        <end position="21"/>
    </location>
</feature>
<dbReference type="Proteomes" id="UP000298216">
    <property type="component" value="Unassembled WGS sequence"/>
</dbReference>
<feature type="domain" description="TACO1/YebC-like second and third" evidence="8">
    <location>
        <begin position="81"/>
        <end position="244"/>
    </location>
</feature>
<dbReference type="EMBL" id="SPVH01000006">
    <property type="protein sequence ID" value="TFW12237.1"/>
    <property type="molecule type" value="Genomic_DNA"/>
</dbReference>
<dbReference type="NCBIfam" id="TIGR01033">
    <property type="entry name" value="YebC/PmpR family DNA-binding transcriptional regulator"/>
    <property type="match status" value="1"/>
</dbReference>
<dbReference type="InterPro" id="IPR049083">
    <property type="entry name" value="TACO1_YebC_N"/>
</dbReference>
<evidence type="ECO:0000313" key="11">
    <source>
        <dbReference type="Proteomes" id="UP000298216"/>
    </source>
</evidence>
<dbReference type="NCBIfam" id="NF001030">
    <property type="entry name" value="PRK00110.1"/>
    <property type="match status" value="1"/>
</dbReference>
<evidence type="ECO:0000259" key="9">
    <source>
        <dbReference type="Pfam" id="PF20772"/>
    </source>
</evidence>
<dbReference type="GO" id="GO:0003677">
    <property type="term" value="F:DNA binding"/>
    <property type="evidence" value="ECO:0007669"/>
    <property type="project" value="UniProtKB-UniRule"/>
</dbReference>
<dbReference type="InterPro" id="IPR002876">
    <property type="entry name" value="Transcrip_reg_TACO1-like"/>
</dbReference>
<proteinExistence type="inferred from homology"/>
<dbReference type="GO" id="GO:0005829">
    <property type="term" value="C:cytosol"/>
    <property type="evidence" value="ECO:0007669"/>
    <property type="project" value="TreeGrafter"/>
</dbReference>
<name>A0A4Y9RSH5_9CAUL</name>
<dbReference type="InterPro" id="IPR026564">
    <property type="entry name" value="Transcrip_reg_TACO1-like_dom3"/>
</dbReference>
<evidence type="ECO:0000256" key="5">
    <source>
        <dbReference type="ARBA" id="ARBA00023163"/>
    </source>
</evidence>
<keyword evidence="11" id="KW-1185">Reference proteome</keyword>
<evidence type="ECO:0000256" key="2">
    <source>
        <dbReference type="ARBA" id="ARBA00022490"/>
    </source>
</evidence>
<dbReference type="InterPro" id="IPR029072">
    <property type="entry name" value="YebC-like"/>
</dbReference>
<dbReference type="PANTHER" id="PTHR12532:SF6">
    <property type="entry name" value="TRANSCRIPTIONAL REGULATORY PROTEIN YEBC-RELATED"/>
    <property type="match status" value="1"/>
</dbReference>
<reference evidence="10 11" key="1">
    <citation type="submission" date="2019-03" db="EMBL/GenBank/DDBJ databases">
        <title>Draft genome of Brevundimonas sp. a heavy metal resistant soil bacteria.</title>
        <authorList>
            <person name="Soto J."/>
        </authorList>
    </citation>
    <scope>NUCLEOTIDE SEQUENCE [LARGE SCALE GENOMIC DNA]</scope>
    <source>
        <strain evidence="10 11">B-10</strain>
    </source>
</reference>
<feature type="domain" description="TACO1/YebC-like N-terminal" evidence="9">
    <location>
        <begin position="5"/>
        <end position="76"/>
    </location>
</feature>
<dbReference type="Gene3D" id="1.10.10.200">
    <property type="match status" value="1"/>
</dbReference>
<keyword evidence="3 6" id="KW-0805">Transcription regulation</keyword>
<dbReference type="RefSeq" id="WP_135194719.1">
    <property type="nucleotide sequence ID" value="NZ_SPVH01000006.1"/>
</dbReference>